<feature type="region of interest" description="Disordered" evidence="2">
    <location>
        <begin position="1"/>
        <end position="64"/>
    </location>
</feature>
<feature type="compositionally biased region" description="Polar residues" evidence="2">
    <location>
        <begin position="154"/>
        <end position="195"/>
    </location>
</feature>
<dbReference type="OrthoDB" id="10648046at2759"/>
<name>A0A9N9FTY5_9GLOM</name>
<dbReference type="AlphaFoldDB" id="A0A9N9FTY5"/>
<keyword evidence="1" id="KW-0175">Coiled coil</keyword>
<reference evidence="3" key="1">
    <citation type="submission" date="2021-06" db="EMBL/GenBank/DDBJ databases">
        <authorList>
            <person name="Kallberg Y."/>
            <person name="Tangrot J."/>
            <person name="Rosling A."/>
        </authorList>
    </citation>
    <scope>NUCLEOTIDE SEQUENCE</scope>
    <source>
        <strain evidence="3">MA453B</strain>
    </source>
</reference>
<sequence length="346" mass="39508">MLKSEKKTTNHDNSQVSLKYADSFSEEPPSCFFKYGPTRNTRSKSSSETNSRTPSYSESVKSRAFSDDSYSFRNSRMDGLEKRIQQLEKLLRNKDEQLNEQAKMINQLKEILNSQFKKRVESKIDNVNKYIKQDHESNGDSTSVSILDGKNNDKPLQTDNSSIAGSINPSFSTGSECSLPGSKTNSRESSFLTKSECSHPGSKANSRTSTLSSGFSEIDPSKCNNPVFLNDFLLGPSISNLIKSLENRIQNLEDQLKKQNDESKRQQKKLKKMEEESKRNHETVRRQNEHLKEKLQTLEEESNQKLQTLEEELKKKNSQGSGNEKKIKFKLIPDKVFDISYSHIHM</sequence>
<comment type="caution">
    <text evidence="3">The sequence shown here is derived from an EMBL/GenBank/DDBJ whole genome shotgun (WGS) entry which is preliminary data.</text>
</comment>
<proteinExistence type="predicted"/>
<gene>
    <name evidence="3" type="ORF">DERYTH_LOCUS5687</name>
</gene>
<feature type="region of interest" description="Disordered" evidence="2">
    <location>
        <begin position="131"/>
        <end position="217"/>
    </location>
</feature>
<feature type="compositionally biased region" description="Polar residues" evidence="2">
    <location>
        <begin position="203"/>
        <end position="215"/>
    </location>
</feature>
<evidence type="ECO:0000313" key="4">
    <source>
        <dbReference type="Proteomes" id="UP000789405"/>
    </source>
</evidence>
<protein>
    <submittedName>
        <fullName evidence="3">22724_t:CDS:1</fullName>
    </submittedName>
</protein>
<feature type="compositionally biased region" description="Basic and acidic residues" evidence="2">
    <location>
        <begin position="272"/>
        <end position="287"/>
    </location>
</feature>
<accession>A0A9N9FTY5</accession>
<evidence type="ECO:0000256" key="2">
    <source>
        <dbReference type="SAM" id="MobiDB-lite"/>
    </source>
</evidence>
<keyword evidence="4" id="KW-1185">Reference proteome</keyword>
<evidence type="ECO:0000313" key="3">
    <source>
        <dbReference type="EMBL" id="CAG8559966.1"/>
    </source>
</evidence>
<dbReference type="EMBL" id="CAJVPY010002416">
    <property type="protein sequence ID" value="CAG8559966.1"/>
    <property type="molecule type" value="Genomic_DNA"/>
</dbReference>
<feature type="compositionally biased region" description="Basic and acidic residues" evidence="2">
    <location>
        <begin position="1"/>
        <end position="10"/>
    </location>
</feature>
<feature type="region of interest" description="Disordered" evidence="2">
    <location>
        <begin position="256"/>
        <end position="287"/>
    </location>
</feature>
<feature type="compositionally biased region" description="Polar residues" evidence="2">
    <location>
        <begin position="38"/>
        <end position="59"/>
    </location>
</feature>
<feature type="coiled-coil region" evidence="1">
    <location>
        <begin position="70"/>
        <end position="111"/>
    </location>
</feature>
<feature type="compositionally biased region" description="Basic and acidic residues" evidence="2">
    <location>
        <begin position="256"/>
        <end position="265"/>
    </location>
</feature>
<organism evidence="3 4">
    <name type="scientific">Dentiscutata erythropus</name>
    <dbReference type="NCBI Taxonomy" id="1348616"/>
    <lineage>
        <taxon>Eukaryota</taxon>
        <taxon>Fungi</taxon>
        <taxon>Fungi incertae sedis</taxon>
        <taxon>Mucoromycota</taxon>
        <taxon>Glomeromycotina</taxon>
        <taxon>Glomeromycetes</taxon>
        <taxon>Diversisporales</taxon>
        <taxon>Gigasporaceae</taxon>
        <taxon>Dentiscutata</taxon>
    </lineage>
</organism>
<evidence type="ECO:0000256" key="1">
    <source>
        <dbReference type="SAM" id="Coils"/>
    </source>
</evidence>
<dbReference type="Proteomes" id="UP000789405">
    <property type="component" value="Unassembled WGS sequence"/>
</dbReference>